<dbReference type="EMBL" id="QMDL01000006">
    <property type="protein sequence ID" value="RMJ01588.1"/>
    <property type="molecule type" value="Genomic_DNA"/>
</dbReference>
<dbReference type="AlphaFoldDB" id="A0A3M2R8H6"/>
<evidence type="ECO:0000313" key="3">
    <source>
        <dbReference type="Proteomes" id="UP000265903"/>
    </source>
</evidence>
<comment type="caution">
    <text evidence="2">The sequence shown here is derived from an EMBL/GenBank/DDBJ whole genome shotgun (WGS) entry which is preliminary data.</text>
</comment>
<evidence type="ECO:0000313" key="2">
    <source>
        <dbReference type="EMBL" id="RMJ01588.1"/>
    </source>
</evidence>
<dbReference type="InterPro" id="IPR015001">
    <property type="entry name" value="DUF1850"/>
</dbReference>
<feature type="signal peptide" evidence="1">
    <location>
        <begin position="1"/>
        <end position="20"/>
    </location>
</feature>
<reference evidence="2 3" key="1">
    <citation type="submission" date="2018-08" db="EMBL/GenBank/DDBJ databases">
        <title>Whole Genome Sequence of the Moderate Halophilic Marine Bacterium Marinobacter litoralis Sw-45.</title>
        <authorList>
            <person name="Musa H."/>
        </authorList>
    </citation>
    <scope>NUCLEOTIDE SEQUENCE [LARGE SCALE GENOMIC DNA]</scope>
    <source>
        <strain evidence="2 3">Sw-45</strain>
    </source>
</reference>
<organism evidence="2 3">
    <name type="scientific">Marinobacter litoralis</name>
    <dbReference type="NCBI Taxonomy" id="187981"/>
    <lineage>
        <taxon>Bacteria</taxon>
        <taxon>Pseudomonadati</taxon>
        <taxon>Pseudomonadota</taxon>
        <taxon>Gammaproteobacteria</taxon>
        <taxon>Pseudomonadales</taxon>
        <taxon>Marinobacteraceae</taxon>
        <taxon>Marinobacter</taxon>
    </lineage>
</organism>
<keyword evidence="3" id="KW-1185">Reference proteome</keyword>
<keyword evidence="1" id="KW-0732">Signal</keyword>
<gene>
    <name evidence="2" type="ORF">DOQ08_03170</name>
</gene>
<feature type="chain" id="PRO_5018148763" description="DUF1850 domain-containing protein" evidence="1">
    <location>
        <begin position="21"/>
        <end position="156"/>
    </location>
</feature>
<sequence length="156" mass="17313">MNKLALLLAGAFALAGKLQAAELEISYYREGKLLACIPVADKTFELSFIHSVSHTPVKDYYRLVESSAGGLTINQTAEVFIAHGQGLPSLVNEPDATSFKRRDGQFILEMDRDIGPLIVRTDRRFKNRLHTGNKNINLNQWPDGGLLISPVYNCQP</sequence>
<accession>A0A3M2R8H6</accession>
<evidence type="ECO:0008006" key="4">
    <source>
        <dbReference type="Google" id="ProtNLM"/>
    </source>
</evidence>
<dbReference type="Proteomes" id="UP000265903">
    <property type="component" value="Unassembled WGS sequence"/>
</dbReference>
<protein>
    <recommendedName>
        <fullName evidence="4">DUF1850 domain-containing protein</fullName>
    </recommendedName>
</protein>
<evidence type="ECO:0000256" key="1">
    <source>
        <dbReference type="SAM" id="SignalP"/>
    </source>
</evidence>
<proteinExistence type="predicted"/>
<dbReference type="Pfam" id="PF08905">
    <property type="entry name" value="DUF1850"/>
    <property type="match status" value="1"/>
</dbReference>
<dbReference type="RefSeq" id="WP_165823684.1">
    <property type="nucleotide sequence ID" value="NZ_QMDL01000006.1"/>
</dbReference>
<name>A0A3M2R8H6_9GAMM</name>